<accession>A0ABQ9XXR8</accession>
<evidence type="ECO:0000313" key="2">
    <source>
        <dbReference type="Proteomes" id="UP001281761"/>
    </source>
</evidence>
<gene>
    <name evidence="1" type="ORF">BLNAU_8839</name>
</gene>
<comment type="caution">
    <text evidence="1">The sequence shown here is derived from an EMBL/GenBank/DDBJ whole genome shotgun (WGS) entry which is preliminary data.</text>
</comment>
<organism evidence="1 2">
    <name type="scientific">Blattamonas nauphoetae</name>
    <dbReference type="NCBI Taxonomy" id="2049346"/>
    <lineage>
        <taxon>Eukaryota</taxon>
        <taxon>Metamonada</taxon>
        <taxon>Preaxostyla</taxon>
        <taxon>Oxymonadida</taxon>
        <taxon>Blattamonas</taxon>
    </lineage>
</organism>
<reference evidence="1 2" key="1">
    <citation type="journal article" date="2022" name="bioRxiv">
        <title>Genomics of Preaxostyla Flagellates Illuminates Evolutionary Transitions and the Path Towards Mitochondrial Loss.</title>
        <authorList>
            <person name="Novak L.V.F."/>
            <person name="Treitli S.C."/>
            <person name="Pyrih J."/>
            <person name="Halakuc P."/>
            <person name="Pipaliya S.V."/>
            <person name="Vacek V."/>
            <person name="Brzon O."/>
            <person name="Soukal P."/>
            <person name="Eme L."/>
            <person name="Dacks J.B."/>
            <person name="Karnkowska A."/>
            <person name="Elias M."/>
            <person name="Hampl V."/>
        </authorList>
    </citation>
    <scope>NUCLEOTIDE SEQUENCE [LARGE SCALE GENOMIC DNA]</scope>
    <source>
        <strain evidence="1">NAU3</strain>
        <tissue evidence="1">Gut</tissue>
    </source>
</reference>
<dbReference type="EMBL" id="JARBJD010000058">
    <property type="protein sequence ID" value="KAK2956275.1"/>
    <property type="molecule type" value="Genomic_DNA"/>
</dbReference>
<sequence length="102" mass="11961">MRITSRMISWFTSRSPRTILISHQFHLPQTTVGSHLGETLRMQHLRTRHQKGHQILQTRTSKHYSLPTTNYPSASFPLQFRAGRLQNQQLWPLPNQGQSRKC</sequence>
<keyword evidence="2" id="KW-1185">Reference proteome</keyword>
<name>A0ABQ9XXR8_9EUKA</name>
<evidence type="ECO:0000313" key="1">
    <source>
        <dbReference type="EMBL" id="KAK2956275.1"/>
    </source>
</evidence>
<protein>
    <submittedName>
        <fullName evidence="1">Uncharacterized protein</fullName>
    </submittedName>
</protein>
<dbReference type="Proteomes" id="UP001281761">
    <property type="component" value="Unassembled WGS sequence"/>
</dbReference>
<proteinExistence type="predicted"/>